<gene>
    <name evidence="5" type="ORF">HETSPECPRED_006913</name>
</gene>
<dbReference type="Gene3D" id="3.40.50.720">
    <property type="entry name" value="NAD(P)-binding Rossmann-like Domain"/>
    <property type="match status" value="1"/>
</dbReference>
<dbReference type="InterPro" id="IPR036291">
    <property type="entry name" value="NAD(P)-bd_dom_sf"/>
</dbReference>
<dbReference type="Proteomes" id="UP000664521">
    <property type="component" value="Unassembled WGS sequence"/>
</dbReference>
<evidence type="ECO:0000256" key="1">
    <source>
        <dbReference type="ARBA" id="ARBA00022857"/>
    </source>
</evidence>
<keyword evidence="6" id="KW-1185">Reference proteome</keyword>
<dbReference type="InterPro" id="IPR008030">
    <property type="entry name" value="NmrA-like"/>
</dbReference>
<evidence type="ECO:0000313" key="6">
    <source>
        <dbReference type="Proteomes" id="UP000664521"/>
    </source>
</evidence>
<dbReference type="Gene3D" id="3.90.25.10">
    <property type="entry name" value="UDP-galactose 4-epimerase, domain 1"/>
    <property type="match status" value="1"/>
</dbReference>
<dbReference type="SUPFAM" id="SSF51735">
    <property type="entry name" value="NAD(P)-binding Rossmann-fold domains"/>
    <property type="match status" value="1"/>
</dbReference>
<dbReference type="OrthoDB" id="9984533at2759"/>
<dbReference type="PANTHER" id="PTHR47706">
    <property type="entry name" value="NMRA-LIKE FAMILY PROTEIN"/>
    <property type="match status" value="1"/>
</dbReference>
<feature type="compositionally biased region" description="Basic and acidic residues" evidence="3">
    <location>
        <begin position="256"/>
        <end position="272"/>
    </location>
</feature>
<organism evidence="5 6">
    <name type="scientific">Heterodermia speciosa</name>
    <dbReference type="NCBI Taxonomy" id="116794"/>
    <lineage>
        <taxon>Eukaryota</taxon>
        <taxon>Fungi</taxon>
        <taxon>Dikarya</taxon>
        <taxon>Ascomycota</taxon>
        <taxon>Pezizomycotina</taxon>
        <taxon>Lecanoromycetes</taxon>
        <taxon>OSLEUM clade</taxon>
        <taxon>Lecanoromycetidae</taxon>
        <taxon>Caliciales</taxon>
        <taxon>Physciaceae</taxon>
        <taxon>Heterodermia</taxon>
    </lineage>
</organism>
<dbReference type="EMBL" id="CAJPDS010000049">
    <property type="protein sequence ID" value="CAF9928737.1"/>
    <property type="molecule type" value="Genomic_DNA"/>
</dbReference>
<proteinExistence type="predicted"/>
<dbReference type="InterPro" id="IPR051609">
    <property type="entry name" value="NmrA/Isoflavone_reductase-like"/>
</dbReference>
<comment type="caution">
    <text evidence="5">The sequence shown here is derived from an EMBL/GenBank/DDBJ whole genome shotgun (WGS) entry which is preliminary data.</text>
</comment>
<name>A0A8H3FPC7_9LECA</name>
<feature type="domain" description="NmrA-like" evidence="4">
    <location>
        <begin position="32"/>
        <end position="262"/>
    </location>
</feature>
<evidence type="ECO:0000313" key="5">
    <source>
        <dbReference type="EMBL" id="CAF9928737.1"/>
    </source>
</evidence>
<dbReference type="GO" id="GO:0016491">
    <property type="term" value="F:oxidoreductase activity"/>
    <property type="evidence" value="ECO:0007669"/>
    <property type="project" value="UniProtKB-KW"/>
</dbReference>
<dbReference type="PANTHER" id="PTHR47706:SF9">
    <property type="entry name" value="NMRA-LIKE DOMAIN-CONTAINING PROTEIN-RELATED"/>
    <property type="match status" value="1"/>
</dbReference>
<keyword evidence="1" id="KW-0521">NADP</keyword>
<dbReference type="InterPro" id="IPR045312">
    <property type="entry name" value="PCBER-like"/>
</dbReference>
<protein>
    <recommendedName>
        <fullName evidence="4">NmrA-like domain-containing protein</fullName>
    </recommendedName>
</protein>
<evidence type="ECO:0000256" key="3">
    <source>
        <dbReference type="SAM" id="MobiDB-lite"/>
    </source>
</evidence>
<accession>A0A8H3FPC7</accession>
<evidence type="ECO:0000259" key="4">
    <source>
        <dbReference type="Pfam" id="PF05368"/>
    </source>
</evidence>
<dbReference type="Pfam" id="PF05368">
    <property type="entry name" value="NmrA"/>
    <property type="match status" value="1"/>
</dbReference>
<sequence length="325" mass="36100">MSEEIKNVLIAGVSEWIFLYESYMKLSNRSKASGNLGPFVLDALNQYPQFTVSVLSRKGSKSTFPSHITVHHVAESYDEEELLPTLKGQDAVISLIRPGQQKEIKSLIDACVKAGVKRFIPGEFGSNSVPEAVREAVPWLQNKLNLVNHLKTKESDGLTWTSVVCGAFFDWGLTSNFLAFSLPTRTAVIYDTGTCHSRMTTLSTIGLAVAHLLRPPHYAASSNRYIFISSFSVTQNEILASLEKATGETWTKKHRSTAETRKSALQRAKDGDPNAVEENLTACHYSEIEGMDYEDEELWNERLGLPVEDVDEVVARVIKEESAKA</sequence>
<reference evidence="5" key="1">
    <citation type="submission" date="2021-03" db="EMBL/GenBank/DDBJ databases">
        <authorList>
            <person name="Tagirdzhanova G."/>
        </authorList>
    </citation>
    <scope>NUCLEOTIDE SEQUENCE</scope>
</reference>
<keyword evidence="2" id="KW-0560">Oxidoreductase</keyword>
<dbReference type="AlphaFoldDB" id="A0A8H3FPC7"/>
<feature type="region of interest" description="Disordered" evidence="3">
    <location>
        <begin position="251"/>
        <end position="273"/>
    </location>
</feature>
<dbReference type="CDD" id="cd05259">
    <property type="entry name" value="PCBER_SDR_a"/>
    <property type="match status" value="1"/>
</dbReference>
<evidence type="ECO:0000256" key="2">
    <source>
        <dbReference type="ARBA" id="ARBA00023002"/>
    </source>
</evidence>